<organism evidence="6 7">
    <name type="scientific">Lampropedia aestuarii</name>
    <dbReference type="NCBI Taxonomy" id="2562762"/>
    <lineage>
        <taxon>Bacteria</taxon>
        <taxon>Pseudomonadati</taxon>
        <taxon>Pseudomonadota</taxon>
        <taxon>Betaproteobacteria</taxon>
        <taxon>Burkholderiales</taxon>
        <taxon>Comamonadaceae</taxon>
        <taxon>Lampropedia</taxon>
    </lineage>
</organism>
<feature type="domain" description="HTH iclR-type" evidence="4">
    <location>
        <begin position="12"/>
        <end position="75"/>
    </location>
</feature>
<accession>A0A4S5BUY3</accession>
<keyword evidence="3" id="KW-0804">Transcription</keyword>
<dbReference type="GO" id="GO:0003677">
    <property type="term" value="F:DNA binding"/>
    <property type="evidence" value="ECO:0007669"/>
    <property type="project" value="UniProtKB-KW"/>
</dbReference>
<gene>
    <name evidence="6" type="ORF">E8K88_08320</name>
</gene>
<sequence length="270" mass="29477">MNPQYENKRTGTQSIEKVVMMLRIVASRGRSGMRIQELTDISGLPQSTCFRMLQRLELEGLVARDAHTRKYYLGPLLHELGLIARPRFHLSQLCDGALHQLADVTQDTVYLSERSGLEAVCTNRALGDYPIKSLALDVGIRRPLGVGAGGLAILCALPEAECEAVIQANSHHYEKYASFSPDFLRQTVAESKRRGYAFLESAVTPGAAAIGLAFPANCPVAAISVAAISSRLEPARCEEIAQAMRKQITTLTNELNAASFGKESARRPHN</sequence>
<evidence type="ECO:0000313" key="7">
    <source>
        <dbReference type="Proteomes" id="UP000306236"/>
    </source>
</evidence>
<evidence type="ECO:0000256" key="3">
    <source>
        <dbReference type="ARBA" id="ARBA00023163"/>
    </source>
</evidence>
<dbReference type="PANTHER" id="PTHR30136">
    <property type="entry name" value="HELIX-TURN-HELIX TRANSCRIPTIONAL REGULATOR, ICLR FAMILY"/>
    <property type="match status" value="1"/>
</dbReference>
<dbReference type="Pfam" id="PF01614">
    <property type="entry name" value="IclR_C"/>
    <property type="match status" value="1"/>
</dbReference>
<evidence type="ECO:0000256" key="2">
    <source>
        <dbReference type="ARBA" id="ARBA00023125"/>
    </source>
</evidence>
<dbReference type="AlphaFoldDB" id="A0A4S5BUY3"/>
<evidence type="ECO:0000259" key="5">
    <source>
        <dbReference type="PROSITE" id="PS51078"/>
    </source>
</evidence>
<dbReference type="PROSITE" id="PS51077">
    <property type="entry name" value="HTH_ICLR"/>
    <property type="match status" value="1"/>
</dbReference>
<keyword evidence="2" id="KW-0238">DNA-binding</keyword>
<keyword evidence="7" id="KW-1185">Reference proteome</keyword>
<dbReference type="SUPFAM" id="SSF46785">
    <property type="entry name" value="Winged helix' DNA-binding domain"/>
    <property type="match status" value="1"/>
</dbReference>
<dbReference type="Proteomes" id="UP000306236">
    <property type="component" value="Unassembled WGS sequence"/>
</dbReference>
<dbReference type="PANTHER" id="PTHR30136:SF39">
    <property type="entry name" value="TRANSCRIPTIONAL REGULATORY PROTEIN"/>
    <property type="match status" value="1"/>
</dbReference>
<dbReference type="Gene3D" id="1.10.10.10">
    <property type="entry name" value="Winged helix-like DNA-binding domain superfamily/Winged helix DNA-binding domain"/>
    <property type="match status" value="1"/>
</dbReference>
<dbReference type="Pfam" id="PF09339">
    <property type="entry name" value="HTH_IclR"/>
    <property type="match status" value="1"/>
</dbReference>
<dbReference type="SUPFAM" id="SSF55781">
    <property type="entry name" value="GAF domain-like"/>
    <property type="match status" value="1"/>
</dbReference>
<dbReference type="GO" id="GO:0045892">
    <property type="term" value="P:negative regulation of DNA-templated transcription"/>
    <property type="evidence" value="ECO:0007669"/>
    <property type="project" value="TreeGrafter"/>
</dbReference>
<dbReference type="InterPro" id="IPR014757">
    <property type="entry name" value="Tscrpt_reg_IclR_C"/>
</dbReference>
<dbReference type="InterPro" id="IPR050707">
    <property type="entry name" value="HTH_MetabolicPath_Reg"/>
</dbReference>
<dbReference type="PROSITE" id="PS51078">
    <property type="entry name" value="ICLR_ED"/>
    <property type="match status" value="1"/>
</dbReference>
<dbReference type="InterPro" id="IPR036390">
    <property type="entry name" value="WH_DNA-bd_sf"/>
</dbReference>
<dbReference type="Gene3D" id="3.30.450.40">
    <property type="match status" value="1"/>
</dbReference>
<comment type="caution">
    <text evidence="6">The sequence shown here is derived from an EMBL/GenBank/DDBJ whole genome shotgun (WGS) entry which is preliminary data.</text>
</comment>
<keyword evidence="1" id="KW-0805">Transcription regulation</keyword>
<dbReference type="InterPro" id="IPR029016">
    <property type="entry name" value="GAF-like_dom_sf"/>
</dbReference>
<name>A0A4S5BUY3_9BURK</name>
<protein>
    <submittedName>
        <fullName evidence="6">IclR family transcriptional regulator</fullName>
    </submittedName>
</protein>
<evidence type="ECO:0000313" key="6">
    <source>
        <dbReference type="EMBL" id="THJ33666.1"/>
    </source>
</evidence>
<dbReference type="RefSeq" id="WP_136406201.1">
    <property type="nucleotide sequence ID" value="NZ_SSWX01000009.1"/>
</dbReference>
<evidence type="ECO:0000256" key="1">
    <source>
        <dbReference type="ARBA" id="ARBA00023015"/>
    </source>
</evidence>
<feature type="domain" description="IclR-ED" evidence="5">
    <location>
        <begin position="76"/>
        <end position="257"/>
    </location>
</feature>
<reference evidence="6 7" key="1">
    <citation type="submission" date="2019-04" db="EMBL/GenBank/DDBJ databases">
        <title>Lampropedia sp YIM MLB12 draf genome.</title>
        <authorList>
            <person name="Wang Y.-X."/>
        </authorList>
    </citation>
    <scope>NUCLEOTIDE SEQUENCE [LARGE SCALE GENOMIC DNA]</scope>
    <source>
        <strain evidence="6 7">YIM MLB12</strain>
    </source>
</reference>
<dbReference type="InterPro" id="IPR036388">
    <property type="entry name" value="WH-like_DNA-bd_sf"/>
</dbReference>
<dbReference type="GO" id="GO:0003700">
    <property type="term" value="F:DNA-binding transcription factor activity"/>
    <property type="evidence" value="ECO:0007669"/>
    <property type="project" value="TreeGrafter"/>
</dbReference>
<evidence type="ECO:0000259" key="4">
    <source>
        <dbReference type="PROSITE" id="PS51077"/>
    </source>
</evidence>
<dbReference type="EMBL" id="SSWX01000009">
    <property type="protein sequence ID" value="THJ33666.1"/>
    <property type="molecule type" value="Genomic_DNA"/>
</dbReference>
<dbReference type="OrthoDB" id="9807558at2"/>
<dbReference type="SMART" id="SM00346">
    <property type="entry name" value="HTH_ICLR"/>
    <property type="match status" value="1"/>
</dbReference>
<proteinExistence type="predicted"/>
<dbReference type="InterPro" id="IPR005471">
    <property type="entry name" value="Tscrpt_reg_IclR_N"/>
</dbReference>